<dbReference type="InterPro" id="IPR017871">
    <property type="entry name" value="ABC_transporter-like_CS"/>
</dbReference>
<evidence type="ECO:0000256" key="2">
    <source>
        <dbReference type="ARBA" id="ARBA00005814"/>
    </source>
</evidence>
<evidence type="ECO:0000313" key="11">
    <source>
        <dbReference type="Proteomes" id="UP001148838"/>
    </source>
</evidence>
<dbReference type="PANTHER" id="PTHR48041">
    <property type="entry name" value="ABC TRANSPORTER G FAMILY MEMBER 28"/>
    <property type="match status" value="1"/>
</dbReference>
<evidence type="ECO:0000259" key="9">
    <source>
        <dbReference type="Pfam" id="PF19055"/>
    </source>
</evidence>
<feature type="transmembrane region" description="Helical" evidence="7">
    <location>
        <begin position="6"/>
        <end position="24"/>
    </location>
</feature>
<feature type="domain" description="ABC transporter family G" evidence="9">
    <location>
        <begin position="146"/>
        <end position="196"/>
    </location>
</feature>
<dbReference type="Proteomes" id="UP001148838">
    <property type="component" value="Unassembled WGS sequence"/>
</dbReference>
<keyword evidence="5 7" id="KW-1133">Transmembrane helix</keyword>
<evidence type="ECO:0000256" key="4">
    <source>
        <dbReference type="ARBA" id="ARBA00022692"/>
    </source>
</evidence>
<dbReference type="InterPro" id="IPR027417">
    <property type="entry name" value="P-loop_NTPase"/>
</dbReference>
<dbReference type="InterPro" id="IPR050352">
    <property type="entry name" value="ABCG_transporters"/>
</dbReference>
<dbReference type="InterPro" id="IPR043926">
    <property type="entry name" value="ABCG_dom"/>
</dbReference>
<keyword evidence="3" id="KW-0813">Transport</keyword>
<accession>A0ABQ8S1H0</accession>
<comment type="subcellular location">
    <subcellularLocation>
        <location evidence="1">Membrane</location>
        <topology evidence="1">Multi-pass membrane protein</topology>
    </subcellularLocation>
</comment>
<dbReference type="Gene3D" id="3.40.50.300">
    <property type="entry name" value="P-loop containing nucleotide triphosphate hydrolases"/>
    <property type="match status" value="1"/>
</dbReference>
<evidence type="ECO:0000256" key="7">
    <source>
        <dbReference type="SAM" id="Phobius"/>
    </source>
</evidence>
<reference evidence="10 11" key="1">
    <citation type="journal article" date="2022" name="Allergy">
        <title>Genome assembly and annotation of Periplaneta americana reveal a comprehensive cockroach allergen profile.</title>
        <authorList>
            <person name="Wang L."/>
            <person name="Xiong Q."/>
            <person name="Saelim N."/>
            <person name="Wang L."/>
            <person name="Nong W."/>
            <person name="Wan A.T."/>
            <person name="Shi M."/>
            <person name="Liu X."/>
            <person name="Cao Q."/>
            <person name="Hui J.H.L."/>
            <person name="Sookrung N."/>
            <person name="Leung T.F."/>
            <person name="Tungtrongchitr A."/>
            <person name="Tsui S.K.W."/>
        </authorList>
    </citation>
    <scope>NUCLEOTIDE SEQUENCE [LARGE SCALE GENOMIC DNA]</scope>
    <source>
        <strain evidence="10">PWHHKU_190912</strain>
    </source>
</reference>
<keyword evidence="6 7" id="KW-0472">Membrane</keyword>
<keyword evidence="11" id="KW-1185">Reference proteome</keyword>
<proteinExistence type="inferred from homology"/>
<organism evidence="10 11">
    <name type="scientific">Periplaneta americana</name>
    <name type="common">American cockroach</name>
    <name type="synonym">Blatta americana</name>
    <dbReference type="NCBI Taxonomy" id="6978"/>
    <lineage>
        <taxon>Eukaryota</taxon>
        <taxon>Metazoa</taxon>
        <taxon>Ecdysozoa</taxon>
        <taxon>Arthropoda</taxon>
        <taxon>Hexapoda</taxon>
        <taxon>Insecta</taxon>
        <taxon>Pterygota</taxon>
        <taxon>Neoptera</taxon>
        <taxon>Polyneoptera</taxon>
        <taxon>Dictyoptera</taxon>
        <taxon>Blattodea</taxon>
        <taxon>Blattoidea</taxon>
        <taxon>Blattidae</taxon>
        <taxon>Blattinae</taxon>
        <taxon>Periplaneta</taxon>
    </lineage>
</organism>
<keyword evidence="4 7" id="KW-0812">Transmembrane</keyword>
<name>A0ABQ8S1H0_PERAM</name>
<dbReference type="Pfam" id="PF19055">
    <property type="entry name" value="ABC2_membrane_7"/>
    <property type="match status" value="1"/>
</dbReference>
<evidence type="ECO:0000313" key="10">
    <source>
        <dbReference type="EMBL" id="KAJ4427771.1"/>
    </source>
</evidence>
<dbReference type="SUPFAM" id="SSF52540">
    <property type="entry name" value="P-loop containing nucleoside triphosphate hydrolases"/>
    <property type="match status" value="1"/>
</dbReference>
<protein>
    <recommendedName>
        <fullName evidence="12">ABC transporter domain-containing protein</fullName>
    </recommendedName>
</protein>
<dbReference type="PANTHER" id="PTHR48041:SF118">
    <property type="entry name" value="ATP-BINDING CASSETTE TRANSPORTER (ABC TRANSPORTER) FAMILY G MEMBER 16"/>
    <property type="match status" value="1"/>
</dbReference>
<dbReference type="InterPro" id="IPR003439">
    <property type="entry name" value="ABC_transporter-like_ATP-bd"/>
</dbReference>
<comment type="similarity">
    <text evidence="2">Belongs to the ABC transporter superfamily. ABCG family. Eye pigment precursor importer (TC 3.A.1.204) subfamily.</text>
</comment>
<dbReference type="EMBL" id="JAJSOF020000038">
    <property type="protein sequence ID" value="KAJ4427771.1"/>
    <property type="molecule type" value="Genomic_DNA"/>
</dbReference>
<dbReference type="PROSITE" id="PS00211">
    <property type="entry name" value="ABC_TRANSPORTER_1"/>
    <property type="match status" value="1"/>
</dbReference>
<evidence type="ECO:0000259" key="8">
    <source>
        <dbReference type="Pfam" id="PF00005"/>
    </source>
</evidence>
<evidence type="ECO:0000256" key="5">
    <source>
        <dbReference type="ARBA" id="ARBA00022989"/>
    </source>
</evidence>
<feature type="domain" description="ABC transporter" evidence="8">
    <location>
        <begin position="69"/>
        <end position="117"/>
    </location>
</feature>
<feature type="transmembrane region" description="Helical" evidence="7">
    <location>
        <begin position="36"/>
        <end position="60"/>
    </location>
</feature>
<evidence type="ECO:0000256" key="1">
    <source>
        <dbReference type="ARBA" id="ARBA00004141"/>
    </source>
</evidence>
<feature type="non-terminal residue" evidence="10">
    <location>
        <position position="1"/>
    </location>
</feature>
<evidence type="ECO:0008006" key="12">
    <source>
        <dbReference type="Google" id="ProtNLM"/>
    </source>
</evidence>
<sequence length="201" mass="22055">LPVLPRLFQILCPTLFMLASYALSGQPQEGSRIIRLWSICILLAFLGQLLGYVFGAAFGAQVTQLCNLINKILDLLGLRKAEDTSVGKLSGGEKKRLSIGVELITNPPVMFFDEPTSGLDSSSSLQVISHLKSLAQGGRTVVCTIHQPSSRLFEMFDDLYILAEGQCLYNGPVREMTAVFEEAGFPCPEHHNRADFGEQHV</sequence>
<gene>
    <name evidence="10" type="ORF">ANN_25424</name>
</gene>
<comment type="caution">
    <text evidence="10">The sequence shown here is derived from an EMBL/GenBank/DDBJ whole genome shotgun (WGS) entry which is preliminary data.</text>
</comment>
<evidence type="ECO:0000256" key="6">
    <source>
        <dbReference type="ARBA" id="ARBA00023136"/>
    </source>
</evidence>
<dbReference type="Pfam" id="PF00005">
    <property type="entry name" value="ABC_tran"/>
    <property type="match status" value="1"/>
</dbReference>
<evidence type="ECO:0000256" key="3">
    <source>
        <dbReference type="ARBA" id="ARBA00022448"/>
    </source>
</evidence>